<proteinExistence type="predicted"/>
<feature type="domain" description="Signal transduction histidine kinase subgroup 3 dimerisation and phosphoacceptor" evidence="12">
    <location>
        <begin position="191"/>
        <end position="265"/>
    </location>
</feature>
<keyword evidence="7" id="KW-0067">ATP-binding</keyword>
<dbReference type="Pfam" id="PF02518">
    <property type="entry name" value="HATPase_c"/>
    <property type="match status" value="1"/>
</dbReference>
<keyword evidence="3" id="KW-0597">Phosphoprotein</keyword>
<evidence type="ECO:0000256" key="2">
    <source>
        <dbReference type="ARBA" id="ARBA00012438"/>
    </source>
</evidence>
<keyword evidence="4" id="KW-0808">Transferase</keyword>
<evidence type="ECO:0000256" key="3">
    <source>
        <dbReference type="ARBA" id="ARBA00022553"/>
    </source>
</evidence>
<feature type="transmembrane region" description="Helical" evidence="10">
    <location>
        <begin position="109"/>
        <end position="125"/>
    </location>
</feature>
<evidence type="ECO:0000256" key="7">
    <source>
        <dbReference type="ARBA" id="ARBA00022840"/>
    </source>
</evidence>
<evidence type="ECO:0000313" key="14">
    <source>
        <dbReference type="Proteomes" id="UP001500843"/>
    </source>
</evidence>
<evidence type="ECO:0000256" key="10">
    <source>
        <dbReference type="SAM" id="Phobius"/>
    </source>
</evidence>
<feature type="transmembrane region" description="Helical" evidence="10">
    <location>
        <begin position="156"/>
        <end position="175"/>
    </location>
</feature>
<accession>A0ABP8XQK8</accession>
<dbReference type="PANTHER" id="PTHR24421">
    <property type="entry name" value="NITRATE/NITRITE SENSOR PROTEIN NARX-RELATED"/>
    <property type="match status" value="1"/>
</dbReference>
<keyword evidence="5" id="KW-0547">Nucleotide-binding</keyword>
<dbReference type="InterPro" id="IPR050482">
    <property type="entry name" value="Sensor_HK_TwoCompSys"/>
</dbReference>
<reference evidence="14" key="1">
    <citation type="journal article" date="2019" name="Int. J. Syst. Evol. Microbiol.">
        <title>The Global Catalogue of Microorganisms (GCM) 10K type strain sequencing project: providing services to taxonomists for standard genome sequencing and annotation.</title>
        <authorList>
            <consortium name="The Broad Institute Genomics Platform"/>
            <consortium name="The Broad Institute Genome Sequencing Center for Infectious Disease"/>
            <person name="Wu L."/>
            <person name="Ma J."/>
        </authorList>
    </citation>
    <scope>NUCLEOTIDE SEQUENCE [LARGE SCALE GENOMIC DNA]</scope>
    <source>
        <strain evidence="14">JCM 17975</strain>
    </source>
</reference>
<keyword evidence="10" id="KW-1133">Transmembrane helix</keyword>
<comment type="catalytic activity">
    <reaction evidence="1">
        <text>ATP + protein L-histidine = ADP + protein N-phospho-L-histidine.</text>
        <dbReference type="EC" id="2.7.13.3"/>
    </reaction>
</comment>
<evidence type="ECO:0000256" key="1">
    <source>
        <dbReference type="ARBA" id="ARBA00000085"/>
    </source>
</evidence>
<sequence length="449" mass="46656">MSSGPPVTTRRTPFARARRAWSAVWDEPPPADPPLRVWRDWALVGALVPAVVIEGMVRPDLPGRWLQVAAALLLIPTLLWRRTHPLLPVVATTVVTTVVMLVMGRTGDLVTAVFGVVLIYALFRWGSGRNIVVGAGLLAVALGLPWALGHDTGGDALGGASVVAALGATGLAVRFRAAARQRALAQARSQERERIARDMHDVVGHHVSGIAVRAQAGLAQAAARRGRSDGGDGGDPLEAALRVIETEAKDTLVEMRALVRTLREDEPGADGPVTPDPVTPDPVTPDPVTPDPVTPDPVTPDPVTPDPVTPDPVTPGNRPVEHGPQAADVVRLAAGPPSPVIVTVRGEVGGVRADVGAAAYRIAQESVTNARRHAPGRTRVEVALTVGAEVLRLRVWDDGGPPSSPFAPGNGIAGMQVRARELGGDVTAGPEPAGGWAVAAVLPLTGGRS</sequence>
<dbReference type="Gene3D" id="1.20.5.1930">
    <property type="match status" value="1"/>
</dbReference>
<keyword evidence="8" id="KW-0902">Two-component regulatory system</keyword>
<dbReference type="Pfam" id="PF07730">
    <property type="entry name" value="HisKA_3"/>
    <property type="match status" value="1"/>
</dbReference>
<evidence type="ECO:0000259" key="12">
    <source>
        <dbReference type="Pfam" id="PF07730"/>
    </source>
</evidence>
<dbReference type="InterPro" id="IPR011712">
    <property type="entry name" value="Sig_transdc_His_kin_sub3_dim/P"/>
</dbReference>
<dbReference type="EC" id="2.7.13.3" evidence="2"/>
<dbReference type="SUPFAM" id="SSF55874">
    <property type="entry name" value="ATPase domain of HSP90 chaperone/DNA topoisomerase II/histidine kinase"/>
    <property type="match status" value="1"/>
</dbReference>
<evidence type="ECO:0000256" key="4">
    <source>
        <dbReference type="ARBA" id="ARBA00022679"/>
    </source>
</evidence>
<dbReference type="CDD" id="cd16917">
    <property type="entry name" value="HATPase_UhpB-NarQ-NarX-like"/>
    <property type="match status" value="1"/>
</dbReference>
<feature type="transmembrane region" description="Helical" evidence="10">
    <location>
        <begin position="86"/>
        <end position="103"/>
    </location>
</feature>
<name>A0ABP8XQK8_9MICO</name>
<evidence type="ECO:0000256" key="6">
    <source>
        <dbReference type="ARBA" id="ARBA00022777"/>
    </source>
</evidence>
<gene>
    <name evidence="13" type="ORF">GCM10023198_38200</name>
</gene>
<evidence type="ECO:0000256" key="5">
    <source>
        <dbReference type="ARBA" id="ARBA00022741"/>
    </source>
</evidence>
<feature type="transmembrane region" description="Helical" evidence="10">
    <location>
        <begin position="132"/>
        <end position="150"/>
    </location>
</feature>
<dbReference type="GO" id="GO:0016301">
    <property type="term" value="F:kinase activity"/>
    <property type="evidence" value="ECO:0007669"/>
    <property type="project" value="UniProtKB-KW"/>
</dbReference>
<dbReference type="InterPro" id="IPR003594">
    <property type="entry name" value="HATPase_dom"/>
</dbReference>
<keyword evidence="10" id="KW-0812">Transmembrane</keyword>
<organism evidence="13 14">
    <name type="scientific">Promicromonospora umidemergens</name>
    <dbReference type="NCBI Taxonomy" id="629679"/>
    <lineage>
        <taxon>Bacteria</taxon>
        <taxon>Bacillati</taxon>
        <taxon>Actinomycetota</taxon>
        <taxon>Actinomycetes</taxon>
        <taxon>Micrococcales</taxon>
        <taxon>Promicromonosporaceae</taxon>
        <taxon>Promicromonospora</taxon>
    </lineage>
</organism>
<dbReference type="InterPro" id="IPR036890">
    <property type="entry name" value="HATPase_C_sf"/>
</dbReference>
<feature type="domain" description="Histidine kinase/HSP90-like ATPase" evidence="11">
    <location>
        <begin position="358"/>
        <end position="445"/>
    </location>
</feature>
<evidence type="ECO:0000259" key="11">
    <source>
        <dbReference type="Pfam" id="PF02518"/>
    </source>
</evidence>
<protein>
    <recommendedName>
        <fullName evidence="2">histidine kinase</fullName>
        <ecNumber evidence="2">2.7.13.3</ecNumber>
    </recommendedName>
</protein>
<evidence type="ECO:0000256" key="8">
    <source>
        <dbReference type="ARBA" id="ARBA00023012"/>
    </source>
</evidence>
<dbReference type="EMBL" id="BAABHM010000016">
    <property type="protein sequence ID" value="GAA4711718.1"/>
    <property type="molecule type" value="Genomic_DNA"/>
</dbReference>
<keyword evidence="10" id="KW-0472">Membrane</keyword>
<keyword evidence="14" id="KW-1185">Reference proteome</keyword>
<dbReference type="PANTHER" id="PTHR24421:SF10">
    <property type="entry name" value="NITRATE_NITRITE SENSOR PROTEIN NARQ"/>
    <property type="match status" value="1"/>
</dbReference>
<dbReference type="Proteomes" id="UP001500843">
    <property type="component" value="Unassembled WGS sequence"/>
</dbReference>
<evidence type="ECO:0000313" key="13">
    <source>
        <dbReference type="EMBL" id="GAA4711718.1"/>
    </source>
</evidence>
<feature type="region of interest" description="Disordered" evidence="9">
    <location>
        <begin position="262"/>
        <end position="320"/>
    </location>
</feature>
<evidence type="ECO:0000256" key="9">
    <source>
        <dbReference type="SAM" id="MobiDB-lite"/>
    </source>
</evidence>
<feature type="compositionally biased region" description="Pro residues" evidence="9">
    <location>
        <begin position="274"/>
        <end position="313"/>
    </location>
</feature>
<dbReference type="Gene3D" id="3.30.565.10">
    <property type="entry name" value="Histidine kinase-like ATPase, C-terminal domain"/>
    <property type="match status" value="1"/>
</dbReference>
<keyword evidence="6 13" id="KW-0418">Kinase</keyword>
<comment type="caution">
    <text evidence="13">The sequence shown here is derived from an EMBL/GenBank/DDBJ whole genome shotgun (WGS) entry which is preliminary data.</text>
</comment>